<dbReference type="Proteomes" id="UP001495910">
    <property type="component" value="Unassembled WGS sequence"/>
</dbReference>
<evidence type="ECO:0000313" key="1">
    <source>
        <dbReference type="EMBL" id="MEM4989299.1"/>
    </source>
</evidence>
<proteinExistence type="predicted"/>
<protein>
    <submittedName>
        <fullName evidence="1">Uncharacterized protein</fullName>
    </submittedName>
</protein>
<name>A0ABU9PZ66_9BURK</name>
<comment type="caution">
    <text evidence="1">The sequence shown here is derived from an EMBL/GenBank/DDBJ whole genome shotgun (WGS) entry which is preliminary data.</text>
</comment>
<reference evidence="1 2" key="1">
    <citation type="submission" date="2024-02" db="EMBL/GenBank/DDBJ databases">
        <title>Draft genome sequence of Collimonas sp. strain H4R21, an effective mineral-weathering bacterial strain isolated from the beech rhizosphere.</title>
        <authorList>
            <person name="Morin E."/>
            <person name="Uroz S."/>
            <person name="Leveau J.H.J."/>
            <person name="Kumar R."/>
            <person name="Rey M.W."/>
            <person name="Pham J."/>
        </authorList>
    </citation>
    <scope>NUCLEOTIDE SEQUENCE [LARGE SCALE GENOMIC DNA]</scope>
    <source>
        <strain evidence="1 2">H4R21</strain>
    </source>
</reference>
<sequence length="54" mass="6447">MIINSARKRTATWLDRFYQPQREKTHAPLQATEKHQSISYTADFGLIEERRLQD</sequence>
<organism evidence="1 2">
    <name type="scientific">Collimonas rhizosphaerae</name>
    <dbReference type="NCBI Taxonomy" id="3126357"/>
    <lineage>
        <taxon>Bacteria</taxon>
        <taxon>Pseudomonadati</taxon>
        <taxon>Pseudomonadota</taxon>
        <taxon>Betaproteobacteria</taxon>
        <taxon>Burkholderiales</taxon>
        <taxon>Oxalobacteraceae</taxon>
        <taxon>Collimonas</taxon>
    </lineage>
</organism>
<dbReference type="RefSeq" id="WP_342830550.1">
    <property type="nucleotide sequence ID" value="NZ_JBANDC010000013.1"/>
</dbReference>
<evidence type="ECO:0000313" key="2">
    <source>
        <dbReference type="Proteomes" id="UP001495910"/>
    </source>
</evidence>
<keyword evidence="2" id="KW-1185">Reference proteome</keyword>
<accession>A0ABU9PZ66</accession>
<dbReference type="EMBL" id="JBANDC010000013">
    <property type="protein sequence ID" value="MEM4989299.1"/>
    <property type="molecule type" value="Genomic_DNA"/>
</dbReference>
<gene>
    <name evidence="1" type="ORF">V8G57_18075</name>
</gene>